<dbReference type="Pfam" id="PF00999">
    <property type="entry name" value="Na_H_Exchanger"/>
    <property type="match status" value="1"/>
</dbReference>
<feature type="transmembrane region" description="Helical" evidence="8">
    <location>
        <begin position="12"/>
        <end position="33"/>
    </location>
</feature>
<feature type="domain" description="Cation/H+ exchanger transmembrane" evidence="9">
    <location>
        <begin position="1"/>
        <end position="219"/>
    </location>
</feature>
<gene>
    <name evidence="10" type="ORF">B1B_15520</name>
</gene>
<evidence type="ECO:0000259" key="9">
    <source>
        <dbReference type="Pfam" id="PF00999"/>
    </source>
</evidence>
<evidence type="ECO:0000256" key="4">
    <source>
        <dbReference type="ARBA" id="ARBA00022692"/>
    </source>
</evidence>
<comment type="caution">
    <text evidence="10">The sequence shown here is derived from an EMBL/GenBank/DDBJ whole genome shotgun (WGS) entry which is preliminary data.</text>
</comment>
<evidence type="ECO:0000256" key="6">
    <source>
        <dbReference type="ARBA" id="ARBA00023065"/>
    </source>
</evidence>
<keyword evidence="5 8" id="KW-1133">Transmembrane helix</keyword>
<dbReference type="PANTHER" id="PTHR32507">
    <property type="entry name" value="NA(+)/H(+) ANTIPORTER 1"/>
    <property type="match status" value="1"/>
</dbReference>
<keyword evidence="2" id="KW-0813">Transport</keyword>
<evidence type="ECO:0000256" key="2">
    <source>
        <dbReference type="ARBA" id="ARBA00022448"/>
    </source>
</evidence>
<dbReference type="PANTHER" id="PTHR32507:SF0">
    <property type="entry name" value="NA(+)_H(+) ANTIPORTER 2-RELATED"/>
    <property type="match status" value="1"/>
</dbReference>
<dbReference type="GO" id="GO:1902600">
    <property type="term" value="P:proton transmembrane transport"/>
    <property type="evidence" value="ECO:0007669"/>
    <property type="project" value="InterPro"/>
</dbReference>
<feature type="transmembrane region" description="Helical" evidence="8">
    <location>
        <begin position="159"/>
        <end position="185"/>
    </location>
</feature>
<protein>
    <submittedName>
        <fullName evidence="10">Na+/H+ antiporter related protein</fullName>
    </submittedName>
</protein>
<dbReference type="AlphaFoldDB" id="T1ABE6"/>
<evidence type="ECO:0000313" key="10">
    <source>
        <dbReference type="EMBL" id="EQD39140.1"/>
    </source>
</evidence>
<evidence type="ECO:0000256" key="5">
    <source>
        <dbReference type="ARBA" id="ARBA00022989"/>
    </source>
</evidence>
<dbReference type="GO" id="GO:0015297">
    <property type="term" value="F:antiporter activity"/>
    <property type="evidence" value="ECO:0007669"/>
    <property type="project" value="UniProtKB-KW"/>
</dbReference>
<dbReference type="EMBL" id="AUZY01010328">
    <property type="protein sequence ID" value="EQD39140.1"/>
    <property type="molecule type" value="Genomic_DNA"/>
</dbReference>
<evidence type="ECO:0000256" key="7">
    <source>
        <dbReference type="ARBA" id="ARBA00023136"/>
    </source>
</evidence>
<reference evidence="10" key="2">
    <citation type="journal article" date="2014" name="ISME J.">
        <title>Microbial stratification in low pH oxic and suboxic macroscopic growths along an acid mine drainage.</title>
        <authorList>
            <person name="Mendez-Garcia C."/>
            <person name="Mesa V."/>
            <person name="Sprenger R.R."/>
            <person name="Richter M."/>
            <person name="Diez M.S."/>
            <person name="Solano J."/>
            <person name="Bargiela R."/>
            <person name="Golyshina O.V."/>
            <person name="Manteca A."/>
            <person name="Ramos J.L."/>
            <person name="Gallego J.R."/>
            <person name="Llorente I."/>
            <person name="Martins Dos Santos V.A."/>
            <person name="Jensen O.N."/>
            <person name="Pelaez A.I."/>
            <person name="Sanchez J."/>
            <person name="Ferrer M."/>
        </authorList>
    </citation>
    <scope>NUCLEOTIDE SEQUENCE</scope>
</reference>
<evidence type="ECO:0000256" key="3">
    <source>
        <dbReference type="ARBA" id="ARBA00022449"/>
    </source>
</evidence>
<proteinExistence type="predicted"/>
<name>T1ABE6_9ZZZZ</name>
<keyword evidence="7 8" id="KW-0472">Membrane</keyword>
<feature type="transmembrane region" description="Helical" evidence="8">
    <location>
        <begin position="40"/>
        <end position="69"/>
    </location>
</feature>
<keyword evidence="6" id="KW-0406">Ion transport</keyword>
<reference evidence="10" key="1">
    <citation type="submission" date="2013-08" db="EMBL/GenBank/DDBJ databases">
        <authorList>
            <person name="Mendez C."/>
            <person name="Richter M."/>
            <person name="Ferrer M."/>
            <person name="Sanchez J."/>
        </authorList>
    </citation>
    <scope>NUCLEOTIDE SEQUENCE</scope>
</reference>
<feature type="transmembrane region" description="Helical" evidence="8">
    <location>
        <begin position="135"/>
        <end position="153"/>
    </location>
</feature>
<evidence type="ECO:0000256" key="8">
    <source>
        <dbReference type="SAM" id="Phobius"/>
    </source>
</evidence>
<accession>T1ABE6</accession>
<organism evidence="10">
    <name type="scientific">mine drainage metagenome</name>
    <dbReference type="NCBI Taxonomy" id="410659"/>
    <lineage>
        <taxon>unclassified sequences</taxon>
        <taxon>metagenomes</taxon>
        <taxon>ecological metagenomes</taxon>
    </lineage>
</organism>
<keyword evidence="4 8" id="KW-0812">Transmembrane</keyword>
<comment type="subcellular location">
    <subcellularLocation>
        <location evidence="1">Cell membrane</location>
        <topology evidence="1">Multi-pass membrane protein</topology>
    </subcellularLocation>
</comment>
<feature type="transmembrane region" description="Helical" evidence="8">
    <location>
        <begin position="81"/>
        <end position="114"/>
    </location>
</feature>
<evidence type="ECO:0000256" key="1">
    <source>
        <dbReference type="ARBA" id="ARBA00004651"/>
    </source>
</evidence>
<sequence length="221" mass="23799">MVLGESLFNDPVSIISLTLVIALIVPGSTYSPLFNDVTSFFGLIGGSGIFLLIQIAVPALIGIVVGFSILYLNKIFNFENFILGLLLGVVLLEFAVFSAVSITPFPAIIATGAIVGNFSDKSLFWQREANFQDNLSFLAQSIIFILLGAILTVQDIERYLVVGVLMALAIIFLARPAAVMASLTIADRGKSRLHLDNIKKLFVSFVGPRGTVTVVLSTIPY</sequence>
<dbReference type="GO" id="GO:0005886">
    <property type="term" value="C:plasma membrane"/>
    <property type="evidence" value="ECO:0007669"/>
    <property type="project" value="UniProtKB-SubCell"/>
</dbReference>
<dbReference type="InterPro" id="IPR006153">
    <property type="entry name" value="Cation/H_exchanger_TM"/>
</dbReference>
<feature type="non-terminal residue" evidence="10">
    <location>
        <position position="221"/>
    </location>
</feature>
<keyword evidence="3" id="KW-0050">Antiport</keyword>